<feature type="compositionally biased region" description="Basic and acidic residues" evidence="1">
    <location>
        <begin position="46"/>
        <end position="56"/>
    </location>
</feature>
<evidence type="ECO:0000313" key="2">
    <source>
        <dbReference type="EMBL" id="BAT81306.1"/>
    </source>
</evidence>
<sequence>MVYHRTLPRTTDTPHFDSLCSLVPNSVAIVANNILMHMDSSSNEEDDRHNLVDHNQRKPPSPSHPWLSSSTSKIALCVSILAKTPFGFDRNPRVTYKYDRMGEVQKQCASMLSASYELRYEYSVTGMKGGFSFVNGDWRQDGVVSNPKSSHNAPNSLCKSLDSGPDPSNTRYASPFAIRINLALISDQHQALSAQIRYANH</sequence>
<feature type="region of interest" description="Disordered" evidence="1">
    <location>
        <begin position="144"/>
        <end position="167"/>
    </location>
</feature>
<keyword evidence="3" id="KW-1185">Reference proteome</keyword>
<protein>
    <submittedName>
        <fullName evidence="2">Uncharacterized protein</fullName>
    </submittedName>
</protein>
<evidence type="ECO:0000313" key="3">
    <source>
        <dbReference type="Proteomes" id="UP000291084"/>
    </source>
</evidence>
<gene>
    <name evidence="2" type="primary">Vigan.03G099300</name>
    <name evidence="2" type="ORF">VIGAN_03099300</name>
</gene>
<dbReference type="AlphaFoldDB" id="A0A0S3RL27"/>
<organism evidence="2 3">
    <name type="scientific">Vigna angularis var. angularis</name>
    <dbReference type="NCBI Taxonomy" id="157739"/>
    <lineage>
        <taxon>Eukaryota</taxon>
        <taxon>Viridiplantae</taxon>
        <taxon>Streptophyta</taxon>
        <taxon>Embryophyta</taxon>
        <taxon>Tracheophyta</taxon>
        <taxon>Spermatophyta</taxon>
        <taxon>Magnoliopsida</taxon>
        <taxon>eudicotyledons</taxon>
        <taxon>Gunneridae</taxon>
        <taxon>Pentapetalae</taxon>
        <taxon>rosids</taxon>
        <taxon>fabids</taxon>
        <taxon>Fabales</taxon>
        <taxon>Fabaceae</taxon>
        <taxon>Papilionoideae</taxon>
        <taxon>50 kb inversion clade</taxon>
        <taxon>NPAAA clade</taxon>
        <taxon>indigoferoid/millettioid clade</taxon>
        <taxon>Phaseoleae</taxon>
        <taxon>Vigna</taxon>
    </lineage>
</organism>
<reference evidence="2 3" key="1">
    <citation type="journal article" date="2015" name="Sci. Rep.">
        <title>The power of single molecule real-time sequencing technology in the de novo assembly of a eukaryotic genome.</title>
        <authorList>
            <person name="Sakai H."/>
            <person name="Naito K."/>
            <person name="Ogiso-Tanaka E."/>
            <person name="Takahashi Y."/>
            <person name="Iseki K."/>
            <person name="Muto C."/>
            <person name="Satou K."/>
            <person name="Teruya K."/>
            <person name="Shiroma A."/>
            <person name="Shimoji M."/>
            <person name="Hirano T."/>
            <person name="Itoh T."/>
            <person name="Kaga A."/>
            <person name="Tomooka N."/>
        </authorList>
    </citation>
    <scope>NUCLEOTIDE SEQUENCE [LARGE SCALE GENOMIC DNA]</scope>
    <source>
        <strain evidence="3">cv. Shumari</strain>
    </source>
</reference>
<feature type="region of interest" description="Disordered" evidence="1">
    <location>
        <begin position="40"/>
        <end position="69"/>
    </location>
</feature>
<name>A0A0S3RL27_PHAAN</name>
<feature type="compositionally biased region" description="Polar residues" evidence="1">
    <location>
        <begin position="146"/>
        <end position="158"/>
    </location>
</feature>
<accession>A0A0S3RL27</accession>
<dbReference type="Proteomes" id="UP000291084">
    <property type="component" value="Chromosome 3"/>
</dbReference>
<proteinExistence type="predicted"/>
<evidence type="ECO:0000256" key="1">
    <source>
        <dbReference type="SAM" id="MobiDB-lite"/>
    </source>
</evidence>
<dbReference type="EMBL" id="AP015036">
    <property type="protein sequence ID" value="BAT81306.1"/>
    <property type="molecule type" value="Genomic_DNA"/>
</dbReference>